<feature type="transmembrane region" description="Helical" evidence="9">
    <location>
        <begin position="173"/>
        <end position="201"/>
    </location>
</feature>
<feature type="transmembrane region" description="Helical" evidence="9">
    <location>
        <begin position="54"/>
        <end position="72"/>
    </location>
</feature>
<dbReference type="RefSeq" id="WP_378739648.1">
    <property type="nucleotide sequence ID" value="NZ_CBDRIY010000037.1"/>
</dbReference>
<keyword evidence="4" id="KW-1003">Cell membrane</keyword>
<name>A0A975LCJ5_9ACTN</name>
<protein>
    <submittedName>
        <fullName evidence="10">AI-2E family transporter</fullName>
    </submittedName>
</protein>
<feature type="transmembrane region" description="Helical" evidence="9">
    <location>
        <begin position="326"/>
        <end position="351"/>
    </location>
</feature>
<keyword evidence="11" id="KW-1185">Reference proteome</keyword>
<reference evidence="10" key="1">
    <citation type="submission" date="2021-05" db="EMBL/GenBank/DDBJ databases">
        <authorList>
            <person name="Kaiqin L."/>
            <person name="Jian G."/>
        </authorList>
    </citation>
    <scope>NUCLEOTIDE SEQUENCE</scope>
    <source>
        <strain evidence="10">HDS5</strain>
    </source>
</reference>
<dbReference type="Proteomes" id="UP000682416">
    <property type="component" value="Chromosome"/>
</dbReference>
<gene>
    <name evidence="10" type="ORF">KGD82_10890</name>
</gene>
<comment type="subcellular location">
    <subcellularLocation>
        <location evidence="1">Cell membrane</location>
        <topology evidence="1">Multi-pass membrane protein</topology>
    </subcellularLocation>
</comment>
<feature type="transmembrane region" description="Helical" evidence="9">
    <location>
        <begin position="27"/>
        <end position="48"/>
    </location>
</feature>
<keyword evidence="5 9" id="KW-0812">Transmembrane</keyword>
<evidence type="ECO:0000256" key="1">
    <source>
        <dbReference type="ARBA" id="ARBA00004651"/>
    </source>
</evidence>
<feature type="transmembrane region" description="Helical" evidence="9">
    <location>
        <begin position="250"/>
        <end position="278"/>
    </location>
</feature>
<dbReference type="PANTHER" id="PTHR21716">
    <property type="entry name" value="TRANSMEMBRANE PROTEIN"/>
    <property type="match status" value="1"/>
</dbReference>
<dbReference type="GO" id="GO:0005886">
    <property type="term" value="C:plasma membrane"/>
    <property type="evidence" value="ECO:0007669"/>
    <property type="project" value="UniProtKB-SubCell"/>
</dbReference>
<keyword evidence="7 9" id="KW-0472">Membrane</keyword>
<keyword evidence="3" id="KW-0813">Transport</keyword>
<feature type="transmembrane region" description="Helical" evidence="9">
    <location>
        <begin position="84"/>
        <end position="105"/>
    </location>
</feature>
<accession>A0A975LCJ5</accession>
<feature type="region of interest" description="Disordered" evidence="8">
    <location>
        <begin position="1"/>
        <end position="22"/>
    </location>
</feature>
<comment type="similarity">
    <text evidence="2">Belongs to the autoinducer-2 exporter (AI-2E) (TC 2.A.86) family.</text>
</comment>
<evidence type="ECO:0000256" key="7">
    <source>
        <dbReference type="ARBA" id="ARBA00023136"/>
    </source>
</evidence>
<sequence>MRARKRPRAEQPPERRPPTEETRRPNYFLLGFVGALGVLSAWLLVQALTSARAVFVYILVALFLAIGLNPVIEALRRLRLPRWAAILSVCLGLVAFLVVFVWAIVPPLTEQVSSFATSLPSSLDQLQQSAFFRDLDRRYDVLGRIEGVVSGGDFGQQVFGGLVGVGQVVFNSLFATFTVLILTLFFMASLPGIMDVTYRFVPRSRRTGVREIGDEIVQRIGAFIAGQLLVAALGGVVAFLFLWLTGSAYALTLALVVAVTALIPLIGTTIGAVVASLAVAIGDPWMGLVTLVFFLIYQQIESYVIAPRVMRHAVDVVPTVNITAALLGGALLGLVGALLAIPTAAALTLVLKKVVFPRLEER</sequence>
<feature type="transmembrane region" description="Helical" evidence="9">
    <location>
        <begin position="285"/>
        <end position="306"/>
    </location>
</feature>
<feature type="compositionally biased region" description="Basic and acidic residues" evidence="8">
    <location>
        <begin position="8"/>
        <end position="22"/>
    </location>
</feature>
<evidence type="ECO:0000256" key="8">
    <source>
        <dbReference type="SAM" id="MobiDB-lite"/>
    </source>
</evidence>
<evidence type="ECO:0000313" key="10">
    <source>
        <dbReference type="EMBL" id="QVJ02743.1"/>
    </source>
</evidence>
<dbReference type="KEGG" id="nec:KGD82_10890"/>
<keyword evidence="6 9" id="KW-1133">Transmembrane helix</keyword>
<dbReference type="AlphaFoldDB" id="A0A975LCJ5"/>
<evidence type="ECO:0000256" key="9">
    <source>
        <dbReference type="SAM" id="Phobius"/>
    </source>
</evidence>
<dbReference type="Pfam" id="PF01594">
    <property type="entry name" value="AI-2E_transport"/>
    <property type="match status" value="1"/>
</dbReference>
<evidence type="ECO:0000313" key="11">
    <source>
        <dbReference type="Proteomes" id="UP000682416"/>
    </source>
</evidence>
<feature type="transmembrane region" description="Helical" evidence="9">
    <location>
        <begin position="222"/>
        <end position="244"/>
    </location>
</feature>
<proteinExistence type="inferred from homology"/>
<evidence type="ECO:0000256" key="6">
    <source>
        <dbReference type="ARBA" id="ARBA00022989"/>
    </source>
</evidence>
<organism evidence="10 11">
    <name type="scientific">Nocardiopsis eucommiae</name>
    <dbReference type="NCBI Taxonomy" id="2831970"/>
    <lineage>
        <taxon>Bacteria</taxon>
        <taxon>Bacillati</taxon>
        <taxon>Actinomycetota</taxon>
        <taxon>Actinomycetes</taxon>
        <taxon>Streptosporangiales</taxon>
        <taxon>Nocardiopsidaceae</taxon>
        <taxon>Nocardiopsis</taxon>
    </lineage>
</organism>
<evidence type="ECO:0000256" key="4">
    <source>
        <dbReference type="ARBA" id="ARBA00022475"/>
    </source>
</evidence>
<dbReference type="EMBL" id="CP074402">
    <property type="protein sequence ID" value="QVJ02743.1"/>
    <property type="molecule type" value="Genomic_DNA"/>
</dbReference>
<dbReference type="PANTHER" id="PTHR21716:SF53">
    <property type="entry name" value="PERMEASE PERM-RELATED"/>
    <property type="match status" value="1"/>
</dbReference>
<evidence type="ECO:0000256" key="3">
    <source>
        <dbReference type="ARBA" id="ARBA00022448"/>
    </source>
</evidence>
<dbReference type="InterPro" id="IPR002549">
    <property type="entry name" value="AI-2E-like"/>
</dbReference>
<dbReference type="GO" id="GO:0055085">
    <property type="term" value="P:transmembrane transport"/>
    <property type="evidence" value="ECO:0007669"/>
    <property type="project" value="TreeGrafter"/>
</dbReference>
<evidence type="ECO:0000256" key="5">
    <source>
        <dbReference type="ARBA" id="ARBA00022692"/>
    </source>
</evidence>
<evidence type="ECO:0000256" key="2">
    <source>
        <dbReference type="ARBA" id="ARBA00009773"/>
    </source>
</evidence>